<dbReference type="AlphaFoldDB" id="E2C7Q2"/>
<dbReference type="InParanoid" id="E2C7Q2"/>
<evidence type="ECO:0000313" key="2">
    <source>
        <dbReference type="EMBL" id="EFN76035.1"/>
    </source>
</evidence>
<protein>
    <submittedName>
        <fullName evidence="2">Uncharacterized protein</fullName>
    </submittedName>
</protein>
<organism evidence="3">
    <name type="scientific">Harpegnathos saltator</name>
    <name type="common">Jerdon's jumping ant</name>
    <dbReference type="NCBI Taxonomy" id="610380"/>
    <lineage>
        <taxon>Eukaryota</taxon>
        <taxon>Metazoa</taxon>
        <taxon>Ecdysozoa</taxon>
        <taxon>Arthropoda</taxon>
        <taxon>Hexapoda</taxon>
        <taxon>Insecta</taxon>
        <taxon>Pterygota</taxon>
        <taxon>Neoptera</taxon>
        <taxon>Endopterygota</taxon>
        <taxon>Hymenoptera</taxon>
        <taxon>Apocrita</taxon>
        <taxon>Aculeata</taxon>
        <taxon>Formicoidea</taxon>
        <taxon>Formicidae</taxon>
        <taxon>Ponerinae</taxon>
        <taxon>Ponerini</taxon>
        <taxon>Harpegnathos</taxon>
    </lineage>
</organism>
<dbReference type="OrthoDB" id="7741006at2759"/>
<evidence type="ECO:0000256" key="1">
    <source>
        <dbReference type="SAM" id="MobiDB-lite"/>
    </source>
</evidence>
<feature type="region of interest" description="Disordered" evidence="1">
    <location>
        <begin position="1"/>
        <end position="25"/>
    </location>
</feature>
<feature type="compositionally biased region" description="Polar residues" evidence="1">
    <location>
        <begin position="1"/>
        <end position="10"/>
    </location>
</feature>
<dbReference type="Proteomes" id="UP000008237">
    <property type="component" value="Unassembled WGS sequence"/>
</dbReference>
<reference evidence="2 3" key="1">
    <citation type="journal article" date="2010" name="Science">
        <title>Genomic comparison of the ants Camponotus floridanus and Harpegnathos saltator.</title>
        <authorList>
            <person name="Bonasio R."/>
            <person name="Zhang G."/>
            <person name="Ye C."/>
            <person name="Mutti N.S."/>
            <person name="Fang X."/>
            <person name="Qin N."/>
            <person name="Donahue G."/>
            <person name="Yang P."/>
            <person name="Li Q."/>
            <person name="Li C."/>
            <person name="Zhang P."/>
            <person name="Huang Z."/>
            <person name="Berger S.L."/>
            <person name="Reinberg D."/>
            <person name="Wang J."/>
            <person name="Liebig J."/>
        </authorList>
    </citation>
    <scope>NUCLEOTIDE SEQUENCE [LARGE SCALE GENOMIC DNA]</scope>
    <source>
        <strain evidence="2 3">R22 G/1</strain>
    </source>
</reference>
<accession>E2C7Q2</accession>
<sequence>MGPCATQSRTIPELHSARARTRATSSSVIASLRHADGAFAAEARSSEDLAVERDHCVSSAETISGIGPNCDRLNANWDVRNGPDTRLYSLEDTSSVQSNDCSSDTQSKPPMCLCDELAIASNDRVADYANHRDTAAINEVASILESLQSDPEKATVLLEEEDRFCDCKSSHDQLTRLALAIETDAEEEVPAILDDPNNWLRQLRDKIERLQHGHKEIRGDIRGLHGDFQRDERKLSDVSGDTTRLRGEIRELRYLDDLLTLIQGELARISRRNWPFVLGNSEPREEVNLIV</sequence>
<name>E2C7Q2_HARSA</name>
<keyword evidence="3" id="KW-1185">Reference proteome</keyword>
<gene>
    <name evidence="2" type="ORF">EAI_16138</name>
</gene>
<dbReference type="EMBL" id="GL453395">
    <property type="protein sequence ID" value="EFN76035.1"/>
    <property type="molecule type" value="Genomic_DNA"/>
</dbReference>
<evidence type="ECO:0000313" key="3">
    <source>
        <dbReference type="Proteomes" id="UP000008237"/>
    </source>
</evidence>
<proteinExistence type="predicted"/>
<dbReference type="OMA" id="RISRRNW"/>